<protein>
    <submittedName>
        <fullName evidence="1">Uncharacterized protein</fullName>
    </submittedName>
</protein>
<accession>A0A974BPU1</accession>
<sequence length="90" mass="10518">FLQRPSYRKEKVIVVIDDLTDPDPELKNKILQQQPSIGALAAQLFLFHSEEKNYQALTSDEFMENKMKEQKDIIMKKRKKKSPNHSSGTR</sequence>
<feature type="non-terminal residue" evidence="1">
    <location>
        <position position="1"/>
    </location>
</feature>
<dbReference type="EMBL" id="KV468144">
    <property type="protein sequence ID" value="OCT55958.1"/>
    <property type="molecule type" value="Genomic_DNA"/>
</dbReference>
<dbReference type="AlphaFoldDB" id="A0A974BPU1"/>
<reference evidence="1" key="1">
    <citation type="submission" date="2016-05" db="EMBL/GenBank/DDBJ databases">
        <title>WGS assembly of Xenopus laevis.</title>
        <authorList>
            <person name="Session A."/>
            <person name="Uno Y."/>
            <person name="Kwon T."/>
            <person name="Chapman J."/>
            <person name="Toyoda A."/>
            <person name="Takahashi S."/>
            <person name="Fukui A."/>
            <person name="Hikosaka A."/>
            <person name="Putnam N."/>
            <person name="Stites J."/>
            <person name="Van Heeringen S."/>
            <person name="Quigley I."/>
            <person name="Heinz S."/>
            <person name="Hellsten U."/>
            <person name="Lyons J."/>
            <person name="Suzuki A."/>
            <person name="Kondo M."/>
            <person name="Ogino H."/>
            <person name="Ochi H."/>
            <person name="Bogdanovic O."/>
            <person name="Lister R."/>
            <person name="Georgiou G."/>
            <person name="Paranjpe S."/>
            <person name="Van Kruijsbergen I."/>
            <person name="Mozaffari S."/>
            <person name="Shu S."/>
            <person name="Schmutz J."/>
            <person name="Jenkins J."/>
            <person name="Grimwood J."/>
            <person name="Carlson J."/>
            <person name="Mitros T."/>
            <person name="Simakov O."/>
            <person name="Heald R."/>
            <person name="Miller K."/>
            <person name="Haudenschild C."/>
            <person name="Kuroki Y."/>
            <person name="Tanaka T."/>
            <person name="Michiue T."/>
            <person name="Watanabe M."/>
            <person name="Kinoshita T."/>
            <person name="Ohta Y."/>
            <person name="Mawaribuchi S."/>
            <person name="Suzuki Y."/>
            <person name="Haramoto Y."/>
            <person name="Yamamoto T."/>
            <person name="Takagi C."/>
            <person name="Kitzman J."/>
            <person name="Shendure J."/>
            <person name="Nakayama T."/>
            <person name="Izutsu Y."/>
            <person name="Robert J."/>
            <person name="Dichmann D."/>
            <person name="Flajnik M."/>
            <person name="Houston D."/>
            <person name="Marcotte E."/>
            <person name="Wallingford J."/>
            <person name="Ito Y."/>
            <person name="Asashima M."/>
            <person name="Ueno N."/>
            <person name="Matsuda Y."/>
            <person name="Jan Veenstra G."/>
            <person name="Fujiyama A."/>
            <person name="Harland R."/>
            <person name="Taira M."/>
            <person name="Rokhsar D.S."/>
        </authorList>
    </citation>
    <scope>NUCLEOTIDE SEQUENCE</scope>
    <source>
        <strain evidence="1">J</strain>
        <tissue evidence="1">Blood</tissue>
    </source>
</reference>
<name>A0A974BPU1_XENLA</name>
<proteinExistence type="predicted"/>
<organism evidence="1">
    <name type="scientific">Xenopus laevis</name>
    <name type="common">African clawed frog</name>
    <dbReference type="NCBI Taxonomy" id="8355"/>
    <lineage>
        <taxon>Eukaryota</taxon>
        <taxon>Metazoa</taxon>
        <taxon>Chordata</taxon>
        <taxon>Craniata</taxon>
        <taxon>Vertebrata</taxon>
        <taxon>Euteleostomi</taxon>
        <taxon>Amphibia</taxon>
        <taxon>Batrachia</taxon>
        <taxon>Anura</taxon>
        <taxon>Pipoidea</taxon>
        <taxon>Pipidae</taxon>
        <taxon>Xenopodinae</taxon>
        <taxon>Xenopus</taxon>
        <taxon>Xenopus</taxon>
    </lineage>
</organism>
<dbReference type="Proteomes" id="UP000694892">
    <property type="component" value="Unassembled WGS sequence"/>
</dbReference>
<evidence type="ECO:0000313" key="1">
    <source>
        <dbReference type="EMBL" id="OCT55958.1"/>
    </source>
</evidence>
<gene>
    <name evidence="1" type="ORF">XELAEV_18004731mg</name>
</gene>